<feature type="region of interest" description="Disordered" evidence="1">
    <location>
        <begin position="3127"/>
        <end position="3162"/>
    </location>
</feature>
<feature type="region of interest" description="Disordered" evidence="1">
    <location>
        <begin position="1"/>
        <end position="50"/>
    </location>
</feature>
<feature type="compositionally biased region" description="Polar residues" evidence="1">
    <location>
        <begin position="1910"/>
        <end position="1926"/>
    </location>
</feature>
<feature type="region of interest" description="Disordered" evidence="1">
    <location>
        <begin position="2723"/>
        <end position="2745"/>
    </location>
</feature>
<feature type="region of interest" description="Disordered" evidence="1">
    <location>
        <begin position="4048"/>
        <end position="4077"/>
    </location>
</feature>
<keyword evidence="2" id="KW-1185">Reference proteome</keyword>
<dbReference type="Proteomes" id="UP000887562">
    <property type="component" value="Unplaced"/>
</dbReference>
<feature type="compositionally biased region" description="Polar residues" evidence="1">
    <location>
        <begin position="3574"/>
        <end position="3610"/>
    </location>
</feature>
<feature type="region of interest" description="Disordered" evidence="1">
    <location>
        <begin position="4345"/>
        <end position="4390"/>
    </location>
</feature>
<feature type="compositionally biased region" description="Polar residues" evidence="1">
    <location>
        <begin position="3130"/>
        <end position="3144"/>
    </location>
</feature>
<feature type="region of interest" description="Disordered" evidence="1">
    <location>
        <begin position="2649"/>
        <end position="2690"/>
    </location>
</feature>
<feature type="compositionally biased region" description="Basic and acidic residues" evidence="1">
    <location>
        <begin position="20"/>
        <end position="31"/>
    </location>
</feature>
<sequence length="4475" mass="498334">MQRRTSLLRSVHPCPTGSRKTAEVNGKDASNHKKRHLPLKPGERSLNVKRDEKLVCHRTSSSSRLPGNTKLVVGKKDAHLNHELRVSRAATMKSKCPRKTSQKLVSNPSTRKVSCSGGNTKKGRAGSKVHHEKIVHEARTEKASVPNIPKILVTLVESESWRSSSSTTQRRVLHSRSGDSVETQAEVIDTDEVIDSGQTSDTLDSFECFTDSQNETISSSDSGKFDKLQFKSQECKTGGEAERGSGTGQGHFPTLNATAAPDSLYYKIKSTSLGGRSQNQHPVGSLKIPHKSGFDLIPSSTKIGALAPSSQEEFSWIGWNSANWNYQNTQPPNRWDGAGGTVDGSANKDTSNKYPLKVGNKPISNRCNSLVHKESSRNKHVFISGATQPHILVDASGENDVTKVTYMNQTQSGEEDLSESGSRAIISQATYTQTSLTVKKEVEIGAGAECHQADREPSTVGSLSTLPPFTLPEHCTQLDCLVGDDGPNIVLSPSHEAPLAGILTTEGCQEKLSLPNEEVHLQRSEAFTPEMNENGCDEDESTICDDPILMLTNSEFVKVKNSTGIAPELVQREMREDAVTIEGQIPRKRMISVRTKNLTEKQKQQILLSLSWNPSRITESLDASLYATCLERKNILSQPNDSKMPLSKKIIPSSSAYVKQWSLSEESVHTVVELNPTYVKAIETVISPSERLITCLKKVSKSKLSVFNKGPLSPVTSINACSKTLHSSIQNEAFSTNVSAHPFRYNSHRSSRTILLSTQPISLTSVSSFESEEPIPGDWMNAIRWLKEEGEEEGIVLDKRTTLMENTNPSQCIIQGGNKVLACPQNFVEVYYDASLCMTRAGPVRSRDVSAAVNVLIDLDQNTFSVLDLDSSVVNSDVDTVTLEHDFQNAGSQKSYLRKKKKKCKRLYQSPQGDQQRQHVSISPTSRQRQGKVAKRPFFTVQKLRQRKYQVNRLPVLNLDNTSPERIPHISKEHSSSSTDTLRGCRKVTEASKEVQCSKPLIERPAMTFHFISPRKTQRVLFEKHLAQIKRPSSWNSTIFSGPKGVVMNAKRIKKRQAMAYEKKVHQLSVARIFNENNNASARMEYPHESRRRSWGPTHSLYLSGILLKLKFWGQNRGITCWNFFRPHKCHNDGQFDHKGVKFDNYEKIRKLRPLLHILRASQTSSLKDNYLKSFRWKYPNQKALLQPLPLSLAPGLKYFTQFEEFFNASYTFSSPTTHERVQPESIDEADREKITFTYSSDFCRVERCELPPIPTPDVYNFLCFQKQGIIISKLPNDVKMKADTSSLHILLGFLCLFGIKKAWQLEVRWLLIFHSHSNALRQRGLHHDEWTTGRKTITHSINFDVISEKQKDITYVTATETSSSVFEESNEKDNGRFEESKTVEKGNKSLLVGAIAMINGKVTRVEPNSTYNGTGEGIGMGDSNAVLKSVKTRNTKLTSRSHLKALKKIRLKLEDLTKALFKRVEIWSCKQLTQWKTCFNAPQNITAYLKSSGQNRGDWKISYFMVNVLLHAEIVQCINEGLLSDNDSDGELSNPNSKSMLHYSVARRDSSHYSMVVSKISKQITNTRVIANVQSYGKNQYGAVDEVEINHSNSSRCGCNRSFTGVSHVQGPSSGRSDNCGTWGQMCSDPGRMANSGGGCSSGGQNATKCPSSCPVKSVNDIFKETDINKIAASCIRRYTLEESKALATSPPMYRPNPCSPTQKSCDNMKPTASCPGEQMSTTPKMPGKKVEGQAELSLKPLSSPKGGQNYPRMRKNESVTADSSDGQCRRGLQGSSMCRPTKPQNDKCMRNSTESFDDFKSFCNPGYSQPRPPTNMQRNPANRKSGRHSPCRIAITGCERPVLPSYCPPRISNPEIDSRDRFSRGRTDYGICGDMGKSTSRFLNTGEDGECGGSSQRLTGGEKMNRDCCQQSSRYPTSPSPKWNNTTAKDVSCDCLKGNRPQDSCNEDQELRYDDDSCQKNPGGYSFKIKYTEVEEADSPSTPDASDDDCLGKPNQLQVRDRNRHSPNECSCKSPCKTPSNPQRASCKYSVEDYSRDDDEVGYQGCENFDGDTGVCPDDYYGNDSSVPPFLQDESSCGRIRASKHTCEDPSAMMMQRYQQNYMSYSPDFVDLSRSPHQPQHRYMEENRGCMHQMWSDMERSPNWHGNTKNSERARCMSRAHSEECPSPYPVCKKTCGIRRKRSRKRCVSRRQPTQKCSGRPRKVVKLSRRASMELERRYAAQVPRSESSLACEAARNKRRYSPPDSCREDAIMSGENKKCLCRSSSRCVMVNPCYRNNRAALLRRKFNAAKIEEEGDPCCCVTLFRSTPVQGNDFSPGQFSESCEEREGGAFNYCMNGEQVERDPCRELKSPCSRSPIPLNGCQPRERDTEAKKNSCRSNTPCLNIDLKGKKIMLRKFENTTNCASSELTLPENMCGKNSANNDISIALGDKTIIIKNPGSTDQVCFESKYGQWAPDSCSQSGSSCVDSVVSRHMGCTKQHRQKSPCKRKCGSAAVRKRSTPLKTCSLRETSTCERSAGIKPSVCQPSVCVALDFVPDVQGPPPKEPLNKLCTPTKSIQTKKSPGFCPCTQISNGAMPCSKRPTKINSPTASSPQSGSLRTTPIRQWNTPPTCQPGSAGNSNSRSKSPGGYNGTSCYQPYRATAQNASADGAQRGGCKPSGCSKVSEASGEPSKKTAPTQTTKDEESKEGDKKEKCTQCAKKRSFFARMCDKFKKKCAKANAQNQTDEEVKDDDSDDTDTGDGSKCMPVNDTTSCSLRFNETRSYNCSACSTSRCVSNQSHSFMDFTDDPTTNLQLTMRSWNNTASEPHSGVPAFVQHPLINSRGWCKSERVYHKTGRPQCRADYRMRTCPTGMWQNNLCASSHSFAPDMSVKCCSVASKALVTKCLCQEVNLGVPSCKKPTMRIRKERNFKLNGVCFCPKYGYPNKGYYFPLLALGHSIKDNSDQIKGPKRLRNYHRFAQCPCYRSYIRQFPYHGCKVSPERGDRDYEMEDRMKATEKSKNSNNFPSEMNEFDCCAKSMGNGGPTTEGRKTASSQCFTRNSSSHFLHEPTIKPPHQGSASTKNTCDDLKRLDRPLFQTINRPCYEVLALFKRPLAKNHTNESMIHEPQKSKYLDSHYQPALRKVRTDPSTVKSKNVNTSSRWPRISTPYKKGSHTLPNGRTIENLGEVDNRRFSATKSTDEFTCGRVESALLSPLNKTCGYVEVRPICKQPVVIKSSVKSKSGLDVPFYAKNWSQSMPKFQPSPVRSSSFMMPHGNTLSAKPAFFPRNSAPSLQTRRSYGQVPPPICSKASFNNMYPHRCRVSFDSKSVNPPYGSMGCGNYPRGVNHPTGFSKMSERIMPPVPCQRAYSFEIAKMHNGSTEVNKLKSAVAPKGKDQVLKPWHGSEKASAIKVPEASLTPRVVNASPLRSSSNSFGFPSPHENAKVQSIKAVIQAPKMPKYTFVRCQNDRLLPDSRIAVISPSLHHKASIMTNGYEPNENTEVEPLTPMGQKKEEKIPLQYSFQVEGRRIHVKVDKEGVFHVQEVGKPPSPPPSVNVVKSGEKSRPNTNGVNGERSTSLGSSINATDKAGEIQSQPSPSAQLESESSGKSMGVNGTPNKCSTSRSKNSPIHEMLRRSIRSLSGKLTPRFSCQANQQMGNSHTVIEEEKMSGSDCEFWVPLTASEIPFQTDSKRITSKIFSTNSPLKMHNTSEESMIPCNQNDHQAILDHCRGTPRRDSTTSSQMLFRGVSTAVGSSYTDALPIVSSIKSHRSKKKKRVYANAESENVNKPVSYTHYSNYKSGDCVQKRGSWADERDCIVEDFDSYPKTKNSTLFTYDCQSDSETSIGISASMNMGKQLRLQAGYMDSAKPATPYHHFSLLGFPGGEEDSTRPHVEKQHAPIIRSNSAPLFLRKKTSSNHLFSNQGTPEPALSNSDTDNIMETPFNEDYCDLQEGTEAQAQADLTNRNNSAREESRITTRKVSNRQIYSEEFLQQCSNFSNQNNYFKSYHEQVTHPQLTTLRSPRLLPPLNDSLVCGDVKKIVSVGSRLSNEKEKNVTMFPVEIYKDDTSSRNDGNSTESVKEKSSDSETEDPSPMSTTLTLLLEGLCGTGGGAMDSRVSTRSEPQRFNTKCKKRPCVNENVRCASKPTTNGQNKGEGKRVETSAHNCLKFKENKSFLLRKRQNCNHTSVRCMACLKKQQKQTLAKPEIHFFAKGILKHPFRKARRKDKRSPKDTIFKKSSKGSPRSETKKRRRGHLTKPSGDRCCCASLSSRWRSSSRHKTRSHASSCCNRMASFGIDTDGCGPNTSTECYTFQLVEPSVSIEQPSPDFSRCKYDPLMHQSRLFRQCSDVSVAPRSASLSQYSRRHFVSTSSPKSRSVSMPTAEENEDDGEVENSTKLGKPNFIFPRPYDTSHAPGKLSLNSSSRTGECQSLMGDCMANRQSSCLKMKTTLPIWDVKASTPPLLMVPSSRSQSDESSFVSSPITSLNTSEAEV</sequence>
<feature type="compositionally biased region" description="Basic and acidic residues" evidence="1">
    <location>
        <begin position="234"/>
        <end position="243"/>
    </location>
</feature>
<feature type="compositionally biased region" description="Basic and acidic residues" evidence="1">
    <location>
        <begin position="966"/>
        <end position="975"/>
    </location>
</feature>
<feature type="region of interest" description="Disordered" evidence="1">
    <location>
        <begin position="960"/>
        <end position="983"/>
    </location>
</feature>
<protein>
    <submittedName>
        <fullName evidence="3">Uncharacterized protein</fullName>
    </submittedName>
</protein>
<feature type="region of interest" description="Disordered" evidence="1">
    <location>
        <begin position="906"/>
        <end position="934"/>
    </location>
</feature>
<evidence type="ECO:0000313" key="3">
    <source>
        <dbReference type="WBParaSite" id="maker-E.canG7_contigs_9257-snap-gene-0.27-mRNA-1"/>
    </source>
</evidence>
<feature type="region of interest" description="Disordered" evidence="1">
    <location>
        <begin position="1885"/>
        <end position="1926"/>
    </location>
</feature>
<feature type="region of interest" description="Disordered" evidence="1">
    <location>
        <begin position="234"/>
        <end position="255"/>
    </location>
</feature>
<feature type="region of interest" description="Disordered" evidence="1">
    <location>
        <begin position="90"/>
        <end position="131"/>
    </location>
</feature>
<feature type="region of interest" description="Disordered" evidence="1">
    <location>
        <begin position="3523"/>
        <end position="3612"/>
    </location>
</feature>
<evidence type="ECO:0000256" key="1">
    <source>
        <dbReference type="SAM" id="MobiDB-lite"/>
    </source>
</evidence>
<evidence type="ECO:0000313" key="2">
    <source>
        <dbReference type="Proteomes" id="UP000887562"/>
    </source>
</evidence>
<feature type="compositionally biased region" description="Acidic residues" evidence="1">
    <location>
        <begin position="2728"/>
        <end position="2742"/>
    </location>
</feature>
<accession>A0A915EWE4</accession>
<feature type="region of interest" description="Disordered" evidence="1">
    <location>
        <begin position="163"/>
        <end position="183"/>
    </location>
</feature>
<feature type="region of interest" description="Disordered" evidence="1">
    <location>
        <begin position="1976"/>
        <end position="2025"/>
    </location>
</feature>
<feature type="compositionally biased region" description="Polar residues" evidence="1">
    <location>
        <begin position="102"/>
        <end position="119"/>
    </location>
</feature>
<reference evidence="3" key="1">
    <citation type="submission" date="2022-11" db="UniProtKB">
        <authorList>
            <consortium name="WormBaseParasite"/>
        </authorList>
    </citation>
    <scope>IDENTIFICATION</scope>
</reference>
<feature type="compositionally biased region" description="Polar residues" evidence="1">
    <location>
        <begin position="3548"/>
        <end position="3567"/>
    </location>
</feature>
<organism evidence="2 3">
    <name type="scientific">Echinococcus canadensis</name>
    <dbReference type="NCBI Taxonomy" id="519352"/>
    <lineage>
        <taxon>Eukaryota</taxon>
        <taxon>Metazoa</taxon>
        <taxon>Spiralia</taxon>
        <taxon>Lophotrochozoa</taxon>
        <taxon>Platyhelminthes</taxon>
        <taxon>Cestoda</taxon>
        <taxon>Eucestoda</taxon>
        <taxon>Cyclophyllidea</taxon>
        <taxon>Taeniidae</taxon>
        <taxon>Echinococcus</taxon>
        <taxon>Echinococcus canadensis group</taxon>
    </lineage>
</organism>
<feature type="region of interest" description="Disordered" evidence="1">
    <location>
        <begin position="1711"/>
        <end position="1730"/>
    </location>
</feature>
<feature type="region of interest" description="Disordered" evidence="1">
    <location>
        <begin position="1740"/>
        <end position="1793"/>
    </location>
</feature>
<feature type="region of interest" description="Disordered" evidence="1">
    <location>
        <begin position="4447"/>
        <end position="4475"/>
    </location>
</feature>
<feature type="compositionally biased region" description="Basic residues" evidence="1">
    <location>
        <begin position="121"/>
        <end position="131"/>
    </location>
</feature>
<proteinExistence type="predicted"/>
<feature type="region of interest" description="Disordered" evidence="1">
    <location>
        <begin position="1806"/>
        <end position="1831"/>
    </location>
</feature>
<feature type="region of interest" description="Disordered" evidence="1">
    <location>
        <begin position="2582"/>
        <end position="2634"/>
    </location>
</feature>
<name>A0A915EWE4_9CEST</name>
<feature type="compositionally biased region" description="Polar residues" evidence="1">
    <location>
        <begin position="910"/>
        <end position="928"/>
    </location>
</feature>
<feature type="region of interest" description="Disordered" evidence="1">
    <location>
        <begin position="3900"/>
        <end position="3919"/>
    </location>
</feature>
<feature type="compositionally biased region" description="Polar residues" evidence="1">
    <location>
        <begin position="4450"/>
        <end position="4475"/>
    </location>
</feature>
<feature type="compositionally biased region" description="Basic residues" evidence="1">
    <location>
        <begin position="4201"/>
        <end position="4211"/>
    </location>
</feature>
<feature type="compositionally biased region" description="Low complexity" evidence="1">
    <location>
        <begin position="4351"/>
        <end position="4361"/>
    </location>
</feature>
<feature type="compositionally biased region" description="Polar residues" evidence="1">
    <location>
        <begin position="2587"/>
        <end position="2628"/>
    </location>
</feature>
<feature type="region of interest" description="Disordered" evidence="1">
    <location>
        <begin position="4201"/>
        <end position="4245"/>
    </location>
</feature>
<dbReference type="WBParaSite" id="maker-E.canG7_contigs_9257-snap-gene-0.27-mRNA-1">
    <property type="protein sequence ID" value="maker-E.canG7_contigs_9257-snap-gene-0.27-mRNA-1"/>
    <property type="gene ID" value="EcG7_05671"/>
</dbReference>
<feature type="compositionally biased region" description="Basic and acidic residues" evidence="1">
    <location>
        <begin position="41"/>
        <end position="50"/>
    </location>
</feature>